<dbReference type="OrthoDB" id="8678477at2"/>
<dbReference type="PIRSF" id="PIRSF017082">
    <property type="entry name" value="YflP"/>
    <property type="match status" value="1"/>
</dbReference>
<dbReference type="RefSeq" id="WP_105240003.1">
    <property type="nucleotide sequence ID" value="NZ_CP023270.1"/>
</dbReference>
<evidence type="ECO:0000313" key="4">
    <source>
        <dbReference type="Proteomes" id="UP000239477"/>
    </source>
</evidence>
<feature type="signal peptide" evidence="2">
    <location>
        <begin position="1"/>
        <end position="27"/>
    </location>
</feature>
<gene>
    <name evidence="3" type="ORF">CLM73_20455</name>
</gene>
<organism evidence="3 4">
    <name type="scientific">Achromobacter spanius</name>
    <dbReference type="NCBI Taxonomy" id="217203"/>
    <lineage>
        <taxon>Bacteria</taxon>
        <taxon>Pseudomonadati</taxon>
        <taxon>Pseudomonadota</taxon>
        <taxon>Betaproteobacteria</taxon>
        <taxon>Burkholderiales</taxon>
        <taxon>Alcaligenaceae</taxon>
        <taxon>Achromobacter</taxon>
    </lineage>
</organism>
<dbReference type="InterPro" id="IPR005064">
    <property type="entry name" value="BUG"/>
</dbReference>
<protein>
    <recommendedName>
        <fullName evidence="5">Tripartite tricarboxylate transporter substrate binding protein</fullName>
    </recommendedName>
</protein>
<dbReference type="SUPFAM" id="SSF53850">
    <property type="entry name" value="Periplasmic binding protein-like II"/>
    <property type="match status" value="1"/>
</dbReference>
<proteinExistence type="inferred from homology"/>
<dbReference type="Proteomes" id="UP000239477">
    <property type="component" value="Chromosome"/>
</dbReference>
<feature type="chain" id="PRO_5015721744" description="Tripartite tricarboxylate transporter substrate binding protein" evidence="2">
    <location>
        <begin position="28"/>
        <end position="328"/>
    </location>
</feature>
<dbReference type="CDD" id="cd13578">
    <property type="entry name" value="PBP2_Bug27"/>
    <property type="match status" value="1"/>
</dbReference>
<evidence type="ECO:0008006" key="5">
    <source>
        <dbReference type="Google" id="ProtNLM"/>
    </source>
</evidence>
<keyword evidence="2" id="KW-0732">Signal</keyword>
<comment type="similarity">
    <text evidence="1">Belongs to the UPF0065 (bug) family.</text>
</comment>
<accession>A0A2S0IBF1</accession>
<dbReference type="Gene3D" id="3.40.190.10">
    <property type="entry name" value="Periplasmic binding protein-like II"/>
    <property type="match status" value="1"/>
</dbReference>
<dbReference type="PANTHER" id="PTHR42928:SF5">
    <property type="entry name" value="BLR1237 PROTEIN"/>
    <property type="match status" value="1"/>
</dbReference>
<evidence type="ECO:0000256" key="2">
    <source>
        <dbReference type="SAM" id="SignalP"/>
    </source>
</evidence>
<evidence type="ECO:0000313" key="3">
    <source>
        <dbReference type="EMBL" id="AVJ29288.1"/>
    </source>
</evidence>
<sequence>MLKLKIVPGLFKAAIAGMLCAAAPAIAADYPDRPIRLIVGFPPGGGADFVARQVAQRLGDALKTSVVVDNKAGANGTIAAAEVARAAPDGYTLLLGVTASQSISPALSPKLPYDPLRDFTPITQVGYTPLVLVVNPKLPARNLDEFLQYAKSRRTPVPYGSAGIGNITHMAAELFVQSSGVSNFQHVPYKGSSQVVTDLIGGRVEAYFDTLPSSLPLIQSGQLHALAVTGPARSDTARDIPTVQEAGVSGFQTTTWFGVLAPPKLDPALADRLYEALKRGMQAPDARQALVTRGVEPVLDTPAQFSAELQEDLQRWREVARKANIKLE</sequence>
<dbReference type="EMBL" id="CP023270">
    <property type="protein sequence ID" value="AVJ29288.1"/>
    <property type="molecule type" value="Genomic_DNA"/>
</dbReference>
<reference evidence="3 4" key="1">
    <citation type="submission" date="2017-09" db="EMBL/GenBank/DDBJ databases">
        <title>Genomic, metabolic, and phenotypic characteristics of bacterial isolates from the natural microbiome of the model nematode Caenorhabditis elegans.</title>
        <authorList>
            <person name="Zimmermann J."/>
            <person name="Obeng N."/>
            <person name="Yang W."/>
            <person name="Obeng O."/>
            <person name="Kissoyan K."/>
            <person name="Pees B."/>
            <person name="Dirksen P."/>
            <person name="Hoppner M."/>
            <person name="Franke A."/>
            <person name="Rosenstiel P."/>
            <person name="Leippe M."/>
            <person name="Dierking K."/>
            <person name="Kaleta C."/>
            <person name="Schulenburg H."/>
        </authorList>
    </citation>
    <scope>NUCLEOTIDE SEQUENCE [LARGE SCALE GENOMIC DNA]</scope>
    <source>
        <strain evidence="3 4">MYb73</strain>
    </source>
</reference>
<dbReference type="Gene3D" id="3.40.190.150">
    <property type="entry name" value="Bordetella uptake gene, domain 1"/>
    <property type="match status" value="1"/>
</dbReference>
<dbReference type="PANTHER" id="PTHR42928">
    <property type="entry name" value="TRICARBOXYLATE-BINDING PROTEIN"/>
    <property type="match status" value="1"/>
</dbReference>
<dbReference type="Pfam" id="PF03401">
    <property type="entry name" value="TctC"/>
    <property type="match status" value="1"/>
</dbReference>
<dbReference type="AlphaFoldDB" id="A0A2S0IBF1"/>
<evidence type="ECO:0000256" key="1">
    <source>
        <dbReference type="ARBA" id="ARBA00006987"/>
    </source>
</evidence>
<dbReference type="InterPro" id="IPR042100">
    <property type="entry name" value="Bug_dom1"/>
</dbReference>
<name>A0A2S0IBF1_9BURK</name>
<keyword evidence="4" id="KW-1185">Reference proteome</keyword>